<dbReference type="InterPro" id="IPR003965">
    <property type="entry name" value="Fatty_acid_synthase"/>
</dbReference>
<dbReference type="InterPro" id="IPR029069">
    <property type="entry name" value="HotDog_dom_sf"/>
</dbReference>
<keyword evidence="4" id="KW-1185">Reference proteome</keyword>
<name>A0ABY8QPM8_9MICO</name>
<dbReference type="PANTHER" id="PTHR43841">
    <property type="entry name" value="3-HYDROXYACYL-THIOESTER DEHYDRATASE HTDX-RELATED"/>
    <property type="match status" value="1"/>
</dbReference>
<accession>A0ABY8QPM8</accession>
<dbReference type="SUPFAM" id="SSF54637">
    <property type="entry name" value="Thioesterase/thiol ester dehydrase-isomerase"/>
    <property type="match status" value="1"/>
</dbReference>
<proteinExistence type="inferred from homology"/>
<evidence type="ECO:0000256" key="1">
    <source>
        <dbReference type="ARBA" id="ARBA00005254"/>
    </source>
</evidence>
<feature type="domain" description="MaoC-like" evidence="2">
    <location>
        <begin position="16"/>
        <end position="98"/>
    </location>
</feature>
<dbReference type="Proteomes" id="UP001209083">
    <property type="component" value="Chromosome"/>
</dbReference>
<dbReference type="Gene3D" id="3.10.129.10">
    <property type="entry name" value="Hotdog Thioesterase"/>
    <property type="match status" value="1"/>
</dbReference>
<evidence type="ECO:0000313" key="3">
    <source>
        <dbReference type="EMBL" id="WGW10927.1"/>
    </source>
</evidence>
<comment type="similarity">
    <text evidence="1">Belongs to the enoyl-CoA hydratase/isomerase family.</text>
</comment>
<sequence length="147" mass="15854">MTVPDFGLLEVGEIVASSSYTVSRADLVRYAGASLDFNPIHWNERFAREVGLDGVIAHGMFTMGTAVNVVVDWAEDPARVVDYQVRFTRPVPVADAANGSPEQPTATIDVEAKVGALDQENRVARIDLRVSVDGATVLAKSQAKVRL</sequence>
<evidence type="ECO:0000313" key="4">
    <source>
        <dbReference type="Proteomes" id="UP001209083"/>
    </source>
</evidence>
<dbReference type="RefSeq" id="WP_349637709.1">
    <property type="nucleotide sequence ID" value="NZ_CP090958.1"/>
</dbReference>
<protein>
    <submittedName>
        <fullName evidence="3">MaoC/PaaZ C-terminal domain-containing protein</fullName>
    </submittedName>
</protein>
<dbReference type="Pfam" id="PF01575">
    <property type="entry name" value="MaoC_dehydratas"/>
    <property type="match status" value="1"/>
</dbReference>
<gene>
    <name evidence="3" type="ORF">LWF01_12505</name>
</gene>
<dbReference type="PRINTS" id="PR01483">
    <property type="entry name" value="FASYNTHASE"/>
</dbReference>
<evidence type="ECO:0000259" key="2">
    <source>
        <dbReference type="Pfam" id="PF01575"/>
    </source>
</evidence>
<dbReference type="EMBL" id="CP090958">
    <property type="protein sequence ID" value="WGW10927.1"/>
    <property type="molecule type" value="Genomic_DNA"/>
</dbReference>
<dbReference type="PANTHER" id="PTHR43841:SF3">
    <property type="entry name" value="(3R)-HYDROXYACYL-ACP DEHYDRATASE SUBUNIT HADB"/>
    <property type="match status" value="1"/>
</dbReference>
<organism evidence="3 4">
    <name type="scientific">Saxibacter everestensis</name>
    <dbReference type="NCBI Taxonomy" id="2909229"/>
    <lineage>
        <taxon>Bacteria</taxon>
        <taxon>Bacillati</taxon>
        <taxon>Actinomycetota</taxon>
        <taxon>Actinomycetes</taxon>
        <taxon>Micrococcales</taxon>
        <taxon>Brevibacteriaceae</taxon>
        <taxon>Saxibacter</taxon>
    </lineage>
</organism>
<dbReference type="InterPro" id="IPR002539">
    <property type="entry name" value="MaoC-like_dom"/>
</dbReference>
<reference evidence="3 4" key="1">
    <citation type="submission" date="2023-05" db="EMBL/GenBank/DDBJ databases">
        <title>Lithophilousrod everest ZFBP1038 complete genpme.</title>
        <authorList>
            <person name="Tian M."/>
        </authorList>
    </citation>
    <scope>NUCLEOTIDE SEQUENCE [LARGE SCALE GENOMIC DNA]</scope>
    <source>
        <strain evidence="3 4">ZFBP1038</strain>
    </source>
</reference>